<accession>H5XS99</accession>
<dbReference type="OrthoDB" id="1796159at2"/>
<dbReference type="RefSeq" id="WP_007779375.1">
    <property type="nucleotide sequence ID" value="NZ_CM001441.1"/>
</dbReference>
<evidence type="ECO:0000313" key="1">
    <source>
        <dbReference type="EMBL" id="EHQ87851.1"/>
    </source>
</evidence>
<reference evidence="1 2" key="1">
    <citation type="submission" date="2011-11" db="EMBL/GenBank/DDBJ databases">
        <title>The Noncontiguous Finished genome of Desulfosporosinus youngiae DSM 17734.</title>
        <authorList>
            <consortium name="US DOE Joint Genome Institute (JGI-PGF)"/>
            <person name="Lucas S."/>
            <person name="Han J."/>
            <person name="Lapidus A."/>
            <person name="Cheng J.-F."/>
            <person name="Goodwin L."/>
            <person name="Pitluck S."/>
            <person name="Peters L."/>
            <person name="Ovchinnikova G."/>
            <person name="Lu M."/>
            <person name="Land M.L."/>
            <person name="Hauser L."/>
            <person name="Pester M."/>
            <person name="Spring S."/>
            <person name="Ollivier B."/>
            <person name="Rattei T."/>
            <person name="Klenk H.-P."/>
            <person name="Wagner M."/>
            <person name="Loy A."/>
            <person name="Woyke T.J."/>
        </authorList>
    </citation>
    <scope>NUCLEOTIDE SEQUENCE [LARGE SCALE GENOMIC DNA]</scope>
    <source>
        <strain evidence="1 2">DSM 17734</strain>
    </source>
</reference>
<proteinExistence type="predicted"/>
<dbReference type="eggNOG" id="ENOG5032UBE">
    <property type="taxonomic scope" value="Bacteria"/>
</dbReference>
<evidence type="ECO:0000313" key="2">
    <source>
        <dbReference type="Proteomes" id="UP000005104"/>
    </source>
</evidence>
<name>H5XS99_9FIRM</name>
<gene>
    <name evidence="1" type="ORF">DesyoDRAFT_0674</name>
</gene>
<organism evidence="1 2">
    <name type="scientific">Desulfosporosinus youngiae DSM 17734</name>
    <dbReference type="NCBI Taxonomy" id="768710"/>
    <lineage>
        <taxon>Bacteria</taxon>
        <taxon>Bacillati</taxon>
        <taxon>Bacillota</taxon>
        <taxon>Clostridia</taxon>
        <taxon>Eubacteriales</taxon>
        <taxon>Desulfitobacteriaceae</taxon>
        <taxon>Desulfosporosinus</taxon>
    </lineage>
</organism>
<dbReference type="HOGENOM" id="CLU_123377_0_0_9"/>
<dbReference type="Proteomes" id="UP000005104">
    <property type="component" value="Chromosome"/>
</dbReference>
<keyword evidence="2" id="KW-1185">Reference proteome</keyword>
<protein>
    <recommendedName>
        <fullName evidence="3">PsbP C-terminal domain-containing protein</fullName>
    </recommendedName>
</protein>
<dbReference type="EMBL" id="CM001441">
    <property type="protein sequence ID" value="EHQ87851.1"/>
    <property type="molecule type" value="Genomic_DNA"/>
</dbReference>
<sequence length="200" mass="23207">MRKKMLIILTIISIITILVFLSFSYRGSVKTIKHGYFPVQSDETTITNYKPLRCDIDDYNIMLVVPAATEIYGSSDKGNEMRFSIYLVNKDLAFRGYLQIWEIKDLERFLSYSKSLSPFDFKSYKVSNIEKSEYQGFITEWTAEFGEGLISGKEYWLKINNTKEVVRLSILTDTADFPNMLEEVIQQILDSLQIDIKSLI</sequence>
<dbReference type="AlphaFoldDB" id="H5XS99"/>
<evidence type="ECO:0008006" key="3">
    <source>
        <dbReference type="Google" id="ProtNLM"/>
    </source>
</evidence>